<evidence type="ECO:0000313" key="1">
    <source>
        <dbReference type="EMBL" id="THU69126.1"/>
    </source>
</evidence>
<accession>A0A4S8K2W6</accession>
<dbReference type="Proteomes" id="UP000317650">
    <property type="component" value="Chromosome 8"/>
</dbReference>
<comment type="caution">
    <text evidence="1">The sequence shown here is derived from an EMBL/GenBank/DDBJ whole genome shotgun (WGS) entry which is preliminary data.</text>
</comment>
<reference evidence="1 2" key="1">
    <citation type="journal article" date="2019" name="Nat. Plants">
        <title>Genome sequencing of Musa balbisiana reveals subgenome evolution and function divergence in polyploid bananas.</title>
        <authorList>
            <person name="Yao X."/>
        </authorList>
    </citation>
    <scope>NUCLEOTIDE SEQUENCE [LARGE SCALE GENOMIC DNA]</scope>
    <source>
        <strain evidence="2">cv. DH-PKW</strain>
        <tissue evidence="1">Leaves</tissue>
    </source>
</reference>
<proteinExistence type="predicted"/>
<dbReference type="EMBL" id="PYDT01000002">
    <property type="protein sequence ID" value="THU69126.1"/>
    <property type="molecule type" value="Genomic_DNA"/>
</dbReference>
<gene>
    <name evidence="1" type="ORF">C4D60_Mb08t11140</name>
</gene>
<dbReference type="AlphaFoldDB" id="A0A4S8K2W6"/>
<name>A0A4S8K2W6_MUSBA</name>
<keyword evidence="2" id="KW-1185">Reference proteome</keyword>
<organism evidence="1 2">
    <name type="scientific">Musa balbisiana</name>
    <name type="common">Banana</name>
    <dbReference type="NCBI Taxonomy" id="52838"/>
    <lineage>
        <taxon>Eukaryota</taxon>
        <taxon>Viridiplantae</taxon>
        <taxon>Streptophyta</taxon>
        <taxon>Embryophyta</taxon>
        <taxon>Tracheophyta</taxon>
        <taxon>Spermatophyta</taxon>
        <taxon>Magnoliopsida</taxon>
        <taxon>Liliopsida</taxon>
        <taxon>Zingiberales</taxon>
        <taxon>Musaceae</taxon>
        <taxon>Musa</taxon>
    </lineage>
</organism>
<sequence length="63" mass="7347">MFVCGNTSAFFGISFPLMWRGACDDPAKKTRELDAALSVVRWRRILWTRKRSRIPRSPSWTCL</sequence>
<protein>
    <submittedName>
        <fullName evidence="1">Uncharacterized protein</fullName>
    </submittedName>
</protein>
<evidence type="ECO:0000313" key="2">
    <source>
        <dbReference type="Proteomes" id="UP000317650"/>
    </source>
</evidence>